<organism evidence="2">
    <name type="scientific">uncultured Anaerotruncus sp</name>
    <dbReference type="NCBI Taxonomy" id="905011"/>
    <lineage>
        <taxon>Bacteria</taxon>
        <taxon>Bacillati</taxon>
        <taxon>Bacillota</taxon>
        <taxon>Clostridia</taxon>
        <taxon>Eubacteriales</taxon>
        <taxon>Oscillospiraceae</taxon>
        <taxon>Anaerotruncus</taxon>
        <taxon>environmental samples</taxon>
    </lineage>
</organism>
<gene>
    <name evidence="2" type="ORF">AULFYP135_02099</name>
</gene>
<dbReference type="GO" id="GO:0006950">
    <property type="term" value="P:response to stress"/>
    <property type="evidence" value="ECO:0007669"/>
    <property type="project" value="TreeGrafter"/>
</dbReference>
<dbReference type="SUPFAM" id="SSF46785">
    <property type="entry name" value="Winged helix' DNA-binding domain"/>
    <property type="match status" value="1"/>
</dbReference>
<dbReference type="GO" id="GO:0003700">
    <property type="term" value="F:DNA-binding transcription factor activity"/>
    <property type="evidence" value="ECO:0007669"/>
    <property type="project" value="InterPro"/>
</dbReference>
<dbReference type="InterPro" id="IPR039422">
    <property type="entry name" value="MarR/SlyA-like"/>
</dbReference>
<dbReference type="Gene3D" id="1.10.10.10">
    <property type="entry name" value="Winged helix-like DNA-binding domain superfamily/Winged helix DNA-binding domain"/>
    <property type="match status" value="1"/>
</dbReference>
<dbReference type="AlphaFoldDB" id="A0A6N2UXI9"/>
<evidence type="ECO:0000259" key="1">
    <source>
        <dbReference type="PROSITE" id="PS50995"/>
    </source>
</evidence>
<protein>
    <submittedName>
        <fullName evidence="2">Transcriptional repressor MprA</fullName>
    </submittedName>
</protein>
<dbReference type="PROSITE" id="PS50995">
    <property type="entry name" value="HTH_MARR_2"/>
    <property type="match status" value="1"/>
</dbReference>
<name>A0A6N2UXI9_9FIRM</name>
<dbReference type="InterPro" id="IPR036388">
    <property type="entry name" value="WH-like_DNA-bd_sf"/>
</dbReference>
<evidence type="ECO:0000313" key="2">
    <source>
        <dbReference type="EMBL" id="VYT21923.1"/>
    </source>
</evidence>
<dbReference type="InterPro" id="IPR000835">
    <property type="entry name" value="HTH_MarR-typ"/>
</dbReference>
<dbReference type="PANTHER" id="PTHR33164">
    <property type="entry name" value="TRANSCRIPTIONAL REGULATOR, MARR FAMILY"/>
    <property type="match status" value="1"/>
</dbReference>
<dbReference type="Pfam" id="PF01047">
    <property type="entry name" value="MarR"/>
    <property type="match status" value="1"/>
</dbReference>
<dbReference type="SMART" id="SM00347">
    <property type="entry name" value="HTH_MARR"/>
    <property type="match status" value="1"/>
</dbReference>
<feature type="domain" description="HTH marR-type" evidence="1">
    <location>
        <begin position="1"/>
        <end position="139"/>
    </location>
</feature>
<dbReference type="InterPro" id="IPR036390">
    <property type="entry name" value="WH_DNA-bd_sf"/>
</dbReference>
<dbReference type="PANTHER" id="PTHR33164:SF43">
    <property type="entry name" value="HTH-TYPE TRANSCRIPTIONAL REPRESSOR YETL"/>
    <property type="match status" value="1"/>
</dbReference>
<dbReference type="EMBL" id="CACRSL010000004">
    <property type="protein sequence ID" value="VYT21923.1"/>
    <property type="molecule type" value="Genomic_DNA"/>
</dbReference>
<proteinExistence type="predicted"/>
<accession>A0A6N2UXI9</accession>
<reference evidence="2" key="1">
    <citation type="submission" date="2019-11" db="EMBL/GenBank/DDBJ databases">
        <authorList>
            <person name="Feng L."/>
        </authorList>
    </citation>
    <scope>NUCLEOTIDE SEQUENCE</scope>
    <source>
        <strain evidence="2">AundefinedLFYP135</strain>
    </source>
</reference>
<sequence length="156" mass="17519">MDVLQFKTAIWNLQRSIAENANALFSSVAAQNGLTPQQAALLLELAQKGPCRMGDLARTLCLTKTNATPLCKHLEEAGYLTRRRGETDERVVWVTLSPQGKKAATQLETAFEQQIQPLFQPEDTQELELVVDGMRRLDSLLKRMRSVLEHITQEGE</sequence>